<organism evidence="1 2">
    <name type="scientific">Pseudomonas putida</name>
    <name type="common">Arthrobacter siderocapsulatus</name>
    <dbReference type="NCBI Taxonomy" id="303"/>
    <lineage>
        <taxon>Bacteria</taxon>
        <taxon>Pseudomonadati</taxon>
        <taxon>Pseudomonadota</taxon>
        <taxon>Gammaproteobacteria</taxon>
        <taxon>Pseudomonadales</taxon>
        <taxon>Pseudomonadaceae</taxon>
        <taxon>Pseudomonas</taxon>
    </lineage>
</organism>
<dbReference type="Proteomes" id="UP000516786">
    <property type="component" value="Chromosome"/>
</dbReference>
<gene>
    <name evidence="1" type="ORF">ID616_19680</name>
</gene>
<sequence>MQQAGSPVSVMLLAHDDVLPPDADGVVLTEVTAKPLTLDDWFKYQKNEPLSVEITGRVDVGSKTSKPGVPPVGTWISRSLQIDPSIKNESICLVDGGWLPLIYCLAGTNIFVDKNVVAEIKARFEGGKIKPGAASGKDFLDLLVQQPCSSSLNPLPYGLEGNIQGLPDVDLVHEQLRVALADLADSIPHVKVWPKSYEREETQATLNSYHPYFSKGMEFLQKVGPSLMATTGRSKRRAAWQKLIQAARDTGISPQHISVTMALSALTASQNFNPAKKVLKPAIVYGAQQAYNAMWDIFLLFLLRQFQLYSPVHRSALLTRDKNLAMLWMGTKIQKVATDRGEGFKAVFDERLLKIDAAEVVYLQTLLGSKNIHFEQPSS</sequence>
<protein>
    <submittedName>
        <fullName evidence="1">Uncharacterized protein</fullName>
    </submittedName>
</protein>
<dbReference type="EMBL" id="CP061723">
    <property type="protein sequence ID" value="QOC96300.1"/>
    <property type="molecule type" value="Genomic_DNA"/>
</dbReference>
<evidence type="ECO:0000313" key="1">
    <source>
        <dbReference type="EMBL" id="QOC96300.1"/>
    </source>
</evidence>
<dbReference type="AlphaFoldDB" id="A0ABD7B712"/>
<reference evidence="1 2" key="1">
    <citation type="submission" date="2020-09" db="EMBL/GenBank/DDBJ databases">
        <title>Co-existence of a novel multidrug-resistance efflux pump with carbapenem resistance gene blaVIM-2 in one megaplasmid in Pseudomonas putida.</title>
        <authorList>
            <person name="Peng K."/>
            <person name="Li R."/>
        </authorList>
    </citation>
    <scope>NUCLEOTIDE SEQUENCE [LARGE SCALE GENOMIC DNA]</scope>
    <source>
        <strain evidence="1 2">ZXPA-20</strain>
    </source>
</reference>
<name>A0ABD7B712_PSEPU</name>
<proteinExistence type="predicted"/>
<dbReference type="RefSeq" id="WP_141745077.1">
    <property type="nucleotide sequence ID" value="NZ_ABUNEW020000032.1"/>
</dbReference>
<accession>A0ABD7B712</accession>
<evidence type="ECO:0000313" key="2">
    <source>
        <dbReference type="Proteomes" id="UP000516786"/>
    </source>
</evidence>